<evidence type="ECO:0000256" key="4">
    <source>
        <dbReference type="PROSITE-ProRule" id="PRU00209"/>
    </source>
</evidence>
<evidence type="ECO:0000313" key="7">
    <source>
        <dbReference type="Proteomes" id="UP000019375"/>
    </source>
</evidence>
<keyword evidence="1" id="KW-0963">Cytoplasm</keyword>
<evidence type="ECO:0000256" key="3">
    <source>
        <dbReference type="ARBA" id="ARBA00022884"/>
    </source>
</evidence>
<proteinExistence type="predicted"/>
<keyword evidence="3 4" id="KW-0694">RNA-binding</keyword>
<dbReference type="InterPro" id="IPR002547">
    <property type="entry name" value="tRNA-bd_dom"/>
</dbReference>
<dbReference type="PANTHER" id="PTHR11586:SF43">
    <property type="entry name" value="TYROSINE--TRNA LIGASE, CYTOPLASMIC"/>
    <property type="match status" value="1"/>
</dbReference>
<organism evidence="6 7">
    <name type="scientific">Zygosaccharomyces bailii (strain CLIB 213 / ATCC 58445 / CBS 680 / BCRC 21525 / NBRC 1098 / NCYC 1416 / NRRL Y-2227)</name>
    <dbReference type="NCBI Taxonomy" id="1333698"/>
    <lineage>
        <taxon>Eukaryota</taxon>
        <taxon>Fungi</taxon>
        <taxon>Dikarya</taxon>
        <taxon>Ascomycota</taxon>
        <taxon>Saccharomycotina</taxon>
        <taxon>Saccharomycetes</taxon>
        <taxon>Saccharomycetales</taxon>
        <taxon>Saccharomycetaceae</taxon>
        <taxon>Zygosaccharomyces</taxon>
    </lineage>
</organism>
<sequence>MIFKSLKFPLVTNGLLAKRCFTRTFHFESLNLKVGFTRQVLLHPDSEKLYVSQVDLSPTSTKQVCSGLQEHIPLKDFQHRLVVVVDNLKKCKLRGQISEAMILCGEDSHGSVQLCRPQLNNEDLVGQQVMLKGQNIQPSTKKLKPKVWEDIRSRLYIGEKNIVVYKGEDGVERELYVGEVPIVVDNLPRGSIVR</sequence>
<evidence type="ECO:0000313" key="6">
    <source>
        <dbReference type="EMBL" id="CDF89452.1"/>
    </source>
</evidence>
<dbReference type="SUPFAM" id="SSF50249">
    <property type="entry name" value="Nucleic acid-binding proteins"/>
    <property type="match status" value="1"/>
</dbReference>
<name>A0A8J2T6C6_ZYGB2</name>
<accession>A0A8J2T6C6</accession>
<gene>
    <name evidence="6" type="ORF">BN860_04632g</name>
</gene>
<dbReference type="GO" id="GO:0000049">
    <property type="term" value="F:tRNA binding"/>
    <property type="evidence" value="ECO:0007669"/>
    <property type="project" value="UniProtKB-UniRule"/>
</dbReference>
<protein>
    <submittedName>
        <fullName evidence="6">ZYBA0S04-04632g1_1</fullName>
    </submittedName>
</protein>
<dbReference type="PANTHER" id="PTHR11586">
    <property type="entry name" value="TRNA-AMINOACYLATION COFACTOR ARC1 FAMILY MEMBER"/>
    <property type="match status" value="1"/>
</dbReference>
<dbReference type="Gene3D" id="2.40.50.140">
    <property type="entry name" value="Nucleic acid-binding proteins"/>
    <property type="match status" value="1"/>
</dbReference>
<keyword evidence="7" id="KW-1185">Reference proteome</keyword>
<feature type="domain" description="TRNA-binding" evidence="5">
    <location>
        <begin position="26"/>
        <end position="130"/>
    </location>
</feature>
<dbReference type="InterPro" id="IPR012340">
    <property type="entry name" value="NA-bd_OB-fold"/>
</dbReference>
<dbReference type="GO" id="GO:0004831">
    <property type="term" value="F:tyrosine-tRNA ligase activity"/>
    <property type="evidence" value="ECO:0007669"/>
    <property type="project" value="TreeGrafter"/>
</dbReference>
<dbReference type="AlphaFoldDB" id="A0A8J2T6C6"/>
<dbReference type="Proteomes" id="UP000019375">
    <property type="component" value="Unassembled WGS sequence"/>
</dbReference>
<dbReference type="EMBL" id="HG316457">
    <property type="protein sequence ID" value="CDF89452.1"/>
    <property type="molecule type" value="Genomic_DNA"/>
</dbReference>
<dbReference type="PROSITE" id="PS50886">
    <property type="entry name" value="TRBD"/>
    <property type="match status" value="1"/>
</dbReference>
<evidence type="ECO:0000259" key="5">
    <source>
        <dbReference type="PROSITE" id="PS50886"/>
    </source>
</evidence>
<evidence type="ECO:0000256" key="1">
    <source>
        <dbReference type="ARBA" id="ARBA00022490"/>
    </source>
</evidence>
<reference evidence="7" key="1">
    <citation type="journal article" date="2013" name="Genome Announc.">
        <title>Genome sequence of the food spoilage yeast Zygosaccharomyces bailii CLIB 213(T).</title>
        <authorList>
            <person name="Galeote V."/>
            <person name="Bigey F."/>
            <person name="Devillers H."/>
            <person name="Neuveglise C."/>
            <person name="Dequin S."/>
        </authorList>
    </citation>
    <scope>NUCLEOTIDE SEQUENCE [LARGE SCALE GENOMIC DNA]</scope>
    <source>
        <strain evidence="7">CLIB 213 / ATCC 58445 / CBS 680 / CCRC 21525 / NBRC 1098 / NCYC 1416 / NRRL Y-2227</strain>
    </source>
</reference>
<keyword evidence="2 4" id="KW-0820">tRNA-binding</keyword>
<dbReference type="InterPro" id="IPR051270">
    <property type="entry name" value="Tyrosine-tRNA_ligase_regulator"/>
</dbReference>
<dbReference type="Pfam" id="PF01588">
    <property type="entry name" value="tRNA_bind"/>
    <property type="match status" value="1"/>
</dbReference>
<evidence type="ECO:0000256" key="2">
    <source>
        <dbReference type="ARBA" id="ARBA00022555"/>
    </source>
</evidence>
<dbReference type="OrthoDB" id="19141at2759"/>